<dbReference type="PANTHER" id="PTHR30151">
    <property type="entry name" value="ALKANE SULFONATE ABC TRANSPORTER-RELATED, MEMBRANE SUBUNIT"/>
    <property type="match status" value="1"/>
</dbReference>
<evidence type="ECO:0000313" key="10">
    <source>
        <dbReference type="Proteomes" id="UP001500449"/>
    </source>
</evidence>
<comment type="subcellular location">
    <subcellularLocation>
        <location evidence="1 7">Cell membrane</location>
        <topology evidence="1 7">Multi-pass membrane protein</topology>
    </subcellularLocation>
</comment>
<comment type="similarity">
    <text evidence="7">Belongs to the binding-protein-dependent transport system permease family.</text>
</comment>
<keyword evidence="6 7" id="KW-0472">Membrane</keyword>
<keyword evidence="5 7" id="KW-1133">Transmembrane helix</keyword>
<keyword evidence="3" id="KW-1003">Cell membrane</keyword>
<feature type="transmembrane region" description="Helical" evidence="7">
    <location>
        <begin position="120"/>
        <end position="139"/>
    </location>
</feature>
<keyword evidence="4 7" id="KW-0812">Transmembrane</keyword>
<evidence type="ECO:0000256" key="4">
    <source>
        <dbReference type="ARBA" id="ARBA00022692"/>
    </source>
</evidence>
<dbReference type="PANTHER" id="PTHR30151:SF20">
    <property type="entry name" value="ABC TRANSPORTER PERMEASE PROTEIN HI_0355-RELATED"/>
    <property type="match status" value="1"/>
</dbReference>
<reference evidence="9 10" key="1">
    <citation type="journal article" date="2019" name="Int. J. Syst. Evol. Microbiol.">
        <title>The Global Catalogue of Microorganisms (GCM) 10K type strain sequencing project: providing services to taxonomists for standard genome sequencing and annotation.</title>
        <authorList>
            <consortium name="The Broad Institute Genomics Platform"/>
            <consortium name="The Broad Institute Genome Sequencing Center for Infectious Disease"/>
            <person name="Wu L."/>
            <person name="Ma J."/>
        </authorList>
    </citation>
    <scope>NUCLEOTIDE SEQUENCE [LARGE SCALE GENOMIC DNA]</scope>
    <source>
        <strain evidence="9 10">JCM 16009</strain>
    </source>
</reference>
<dbReference type="Proteomes" id="UP001500449">
    <property type="component" value="Unassembled WGS sequence"/>
</dbReference>
<dbReference type="InterPro" id="IPR035906">
    <property type="entry name" value="MetI-like_sf"/>
</dbReference>
<keyword evidence="10" id="KW-1185">Reference proteome</keyword>
<name>A0ABN2MYM4_9PSEU</name>
<keyword evidence="2 7" id="KW-0813">Transport</keyword>
<comment type="caution">
    <text evidence="9">The sequence shown here is derived from an EMBL/GenBank/DDBJ whole genome shotgun (WGS) entry which is preliminary data.</text>
</comment>
<evidence type="ECO:0000256" key="3">
    <source>
        <dbReference type="ARBA" id="ARBA00022475"/>
    </source>
</evidence>
<dbReference type="Gene3D" id="1.10.3720.10">
    <property type="entry name" value="MetI-like"/>
    <property type="match status" value="1"/>
</dbReference>
<feature type="transmembrane region" description="Helical" evidence="7">
    <location>
        <begin position="92"/>
        <end position="114"/>
    </location>
</feature>
<dbReference type="Pfam" id="PF00528">
    <property type="entry name" value="BPD_transp_1"/>
    <property type="match status" value="1"/>
</dbReference>
<evidence type="ECO:0000256" key="6">
    <source>
        <dbReference type="ARBA" id="ARBA00023136"/>
    </source>
</evidence>
<sequence length="252" mass="25842">MIGLVGALVTVLVLLGAWLLAVAGGVSPFVLPSPGAVGTAFGTLVRDPVTWRELGVTAVEVVGGFGIALVIGLVVGVLLGRLRWLEKAARPALVALQVTPKVALVPIFVLWFGFGPTSKIVLAALLAFLPITLNVLLGVRSVEPGHRDVLRELGAPRWATLRSLDLPTAAPAVLTGAETAIVFAVIGAVVGEFLGGSAGLGHVVVVAMNALDTPRLFAAILLLALFGILLHGAIAGVRRLVVPWHGSVTDAA</sequence>
<dbReference type="InterPro" id="IPR000515">
    <property type="entry name" value="MetI-like"/>
</dbReference>
<evidence type="ECO:0000256" key="5">
    <source>
        <dbReference type="ARBA" id="ARBA00022989"/>
    </source>
</evidence>
<evidence type="ECO:0000256" key="7">
    <source>
        <dbReference type="RuleBase" id="RU363032"/>
    </source>
</evidence>
<dbReference type="EMBL" id="BAAAQK010000005">
    <property type="protein sequence ID" value="GAA1840150.1"/>
    <property type="molecule type" value="Genomic_DNA"/>
</dbReference>
<protein>
    <submittedName>
        <fullName evidence="9">ABC transporter permease</fullName>
    </submittedName>
</protein>
<organism evidence="9 10">
    <name type="scientific">Pseudonocardia ailaonensis</name>
    <dbReference type="NCBI Taxonomy" id="367279"/>
    <lineage>
        <taxon>Bacteria</taxon>
        <taxon>Bacillati</taxon>
        <taxon>Actinomycetota</taxon>
        <taxon>Actinomycetes</taxon>
        <taxon>Pseudonocardiales</taxon>
        <taxon>Pseudonocardiaceae</taxon>
        <taxon>Pseudonocardia</taxon>
    </lineage>
</organism>
<feature type="transmembrane region" description="Helical" evidence="7">
    <location>
        <begin position="56"/>
        <end position="80"/>
    </location>
</feature>
<evidence type="ECO:0000313" key="9">
    <source>
        <dbReference type="EMBL" id="GAA1840150.1"/>
    </source>
</evidence>
<feature type="domain" description="ABC transmembrane type-1" evidence="8">
    <location>
        <begin position="54"/>
        <end position="234"/>
    </location>
</feature>
<feature type="transmembrane region" description="Helical" evidence="7">
    <location>
        <begin position="180"/>
        <end position="204"/>
    </location>
</feature>
<evidence type="ECO:0000259" key="8">
    <source>
        <dbReference type="PROSITE" id="PS50928"/>
    </source>
</evidence>
<dbReference type="CDD" id="cd06261">
    <property type="entry name" value="TM_PBP2"/>
    <property type="match status" value="1"/>
</dbReference>
<gene>
    <name evidence="9" type="ORF">GCM10009836_19300</name>
</gene>
<dbReference type="RefSeq" id="WP_344414683.1">
    <property type="nucleotide sequence ID" value="NZ_BAAAQK010000005.1"/>
</dbReference>
<evidence type="ECO:0000256" key="1">
    <source>
        <dbReference type="ARBA" id="ARBA00004651"/>
    </source>
</evidence>
<dbReference type="PROSITE" id="PS50928">
    <property type="entry name" value="ABC_TM1"/>
    <property type="match status" value="1"/>
</dbReference>
<accession>A0ABN2MYM4</accession>
<proteinExistence type="inferred from homology"/>
<dbReference type="SUPFAM" id="SSF161098">
    <property type="entry name" value="MetI-like"/>
    <property type="match status" value="1"/>
</dbReference>
<feature type="transmembrane region" description="Helical" evidence="7">
    <location>
        <begin position="216"/>
        <end position="237"/>
    </location>
</feature>
<evidence type="ECO:0000256" key="2">
    <source>
        <dbReference type="ARBA" id="ARBA00022448"/>
    </source>
</evidence>